<accession>A0ABS4GUG1</accession>
<keyword evidence="1" id="KW-0479">Metal-binding</keyword>
<organism evidence="3 4">
    <name type="scientific">Ammoniphilus resinae</name>
    <dbReference type="NCBI Taxonomy" id="861532"/>
    <lineage>
        <taxon>Bacteria</taxon>
        <taxon>Bacillati</taxon>
        <taxon>Bacillota</taxon>
        <taxon>Bacilli</taxon>
        <taxon>Bacillales</taxon>
        <taxon>Paenibacillaceae</taxon>
        <taxon>Aneurinibacillus group</taxon>
        <taxon>Ammoniphilus</taxon>
    </lineage>
</organism>
<dbReference type="InterPro" id="IPR051785">
    <property type="entry name" value="MMCE/EMCE_epimerase"/>
</dbReference>
<keyword evidence="4" id="KW-1185">Reference proteome</keyword>
<dbReference type="PANTHER" id="PTHR43048:SF3">
    <property type="entry name" value="METHYLMALONYL-COA EPIMERASE, MITOCHONDRIAL"/>
    <property type="match status" value="1"/>
</dbReference>
<name>A0ABS4GUG1_9BACL</name>
<feature type="domain" description="VOC" evidence="2">
    <location>
        <begin position="4"/>
        <end position="126"/>
    </location>
</feature>
<dbReference type="EC" id="4.4.1.5" evidence="3"/>
<comment type="caution">
    <text evidence="3">The sequence shown here is derived from an EMBL/GenBank/DDBJ whole genome shotgun (WGS) entry which is preliminary data.</text>
</comment>
<evidence type="ECO:0000259" key="2">
    <source>
        <dbReference type="PROSITE" id="PS51819"/>
    </source>
</evidence>
<proteinExistence type="predicted"/>
<reference evidence="3 4" key="1">
    <citation type="submission" date="2021-03" db="EMBL/GenBank/DDBJ databases">
        <title>Genomic Encyclopedia of Type Strains, Phase IV (KMG-IV): sequencing the most valuable type-strain genomes for metagenomic binning, comparative biology and taxonomic classification.</title>
        <authorList>
            <person name="Goeker M."/>
        </authorList>
    </citation>
    <scope>NUCLEOTIDE SEQUENCE [LARGE SCALE GENOMIC DNA]</scope>
    <source>
        <strain evidence="3 4">DSM 24738</strain>
    </source>
</reference>
<dbReference type="PANTHER" id="PTHR43048">
    <property type="entry name" value="METHYLMALONYL-COA EPIMERASE"/>
    <property type="match status" value="1"/>
</dbReference>
<dbReference type="InterPro" id="IPR029068">
    <property type="entry name" value="Glyas_Bleomycin-R_OHBP_Dase"/>
</dbReference>
<keyword evidence="3" id="KW-0456">Lyase</keyword>
<dbReference type="SUPFAM" id="SSF54593">
    <property type="entry name" value="Glyoxalase/Bleomycin resistance protein/Dihydroxybiphenyl dioxygenase"/>
    <property type="match status" value="1"/>
</dbReference>
<dbReference type="Proteomes" id="UP001519343">
    <property type="component" value="Unassembled WGS sequence"/>
</dbReference>
<sequence>MIKKVEHVAIMVKDMDEAIAYYSEMFGFKLRDRGQSPTKDMAFIYHENQPGFEIELIQDLVPLGDYSDKGIVNHLAFTVDDIEKAMAYYGEKGIQFTTETPNTGVGGSKTLFFYGPSRELLQFVQPAKR</sequence>
<dbReference type="RefSeq" id="WP_209811894.1">
    <property type="nucleotide sequence ID" value="NZ_JAGGKT010000014.1"/>
</dbReference>
<dbReference type="GO" id="GO:0004462">
    <property type="term" value="F:lactoylglutathione lyase activity"/>
    <property type="evidence" value="ECO:0007669"/>
    <property type="project" value="UniProtKB-EC"/>
</dbReference>
<evidence type="ECO:0000313" key="3">
    <source>
        <dbReference type="EMBL" id="MBP1933879.1"/>
    </source>
</evidence>
<dbReference type="InterPro" id="IPR037523">
    <property type="entry name" value="VOC_core"/>
</dbReference>
<dbReference type="Gene3D" id="3.10.180.10">
    <property type="entry name" value="2,3-Dihydroxybiphenyl 1,2-Dioxygenase, domain 1"/>
    <property type="match status" value="1"/>
</dbReference>
<dbReference type="EMBL" id="JAGGKT010000014">
    <property type="protein sequence ID" value="MBP1933879.1"/>
    <property type="molecule type" value="Genomic_DNA"/>
</dbReference>
<dbReference type="Pfam" id="PF13669">
    <property type="entry name" value="Glyoxalase_4"/>
    <property type="match status" value="1"/>
</dbReference>
<evidence type="ECO:0000256" key="1">
    <source>
        <dbReference type="ARBA" id="ARBA00022723"/>
    </source>
</evidence>
<dbReference type="PROSITE" id="PS51819">
    <property type="entry name" value="VOC"/>
    <property type="match status" value="1"/>
</dbReference>
<evidence type="ECO:0000313" key="4">
    <source>
        <dbReference type="Proteomes" id="UP001519343"/>
    </source>
</evidence>
<gene>
    <name evidence="3" type="ORF">J2Z37_003896</name>
</gene>
<protein>
    <submittedName>
        <fullName evidence="3">Lactoylglutathione lyase</fullName>
        <ecNumber evidence="3">4.4.1.5</ecNumber>
    </submittedName>
</protein>